<reference evidence="3 4" key="1">
    <citation type="submission" date="2020-03" db="EMBL/GenBank/DDBJ databases">
        <title>Genomic Encyclopedia of Type Strains, Phase IV (KMG-IV): sequencing the most valuable type-strain genomes for metagenomic binning, comparative biology and taxonomic classification.</title>
        <authorList>
            <person name="Goeker M."/>
        </authorList>
    </citation>
    <scope>NUCLEOTIDE SEQUENCE [LARGE SCALE GENOMIC DNA]</scope>
    <source>
        <strain evidence="3 4">DSM 21299</strain>
    </source>
</reference>
<dbReference type="InterPro" id="IPR050249">
    <property type="entry name" value="Pseudomonas-type_ThrB"/>
</dbReference>
<dbReference type="Pfam" id="PF01636">
    <property type="entry name" value="APH"/>
    <property type="match status" value="1"/>
</dbReference>
<name>A0A846M2U0_9SPHN</name>
<comment type="caution">
    <text evidence="3">The sequence shown here is derived from an EMBL/GenBank/DDBJ whole genome shotgun (WGS) entry which is preliminary data.</text>
</comment>
<protein>
    <submittedName>
        <fullName evidence="3">Ser/Thr protein kinase RdoA (MazF antagonist)</fullName>
    </submittedName>
</protein>
<dbReference type="SUPFAM" id="SSF56112">
    <property type="entry name" value="Protein kinase-like (PK-like)"/>
    <property type="match status" value="1"/>
</dbReference>
<keyword evidence="3" id="KW-0418">Kinase</keyword>
<dbReference type="Gene3D" id="3.90.1200.10">
    <property type="match status" value="1"/>
</dbReference>
<feature type="domain" description="Aminoglycoside phosphotransferase" evidence="2">
    <location>
        <begin position="45"/>
        <end position="289"/>
    </location>
</feature>
<organism evidence="3 4">
    <name type="scientific">Sphingobium vermicomposti</name>
    <dbReference type="NCBI Taxonomy" id="529005"/>
    <lineage>
        <taxon>Bacteria</taxon>
        <taxon>Pseudomonadati</taxon>
        <taxon>Pseudomonadota</taxon>
        <taxon>Alphaproteobacteria</taxon>
        <taxon>Sphingomonadales</taxon>
        <taxon>Sphingomonadaceae</taxon>
        <taxon>Sphingobium</taxon>
    </lineage>
</organism>
<dbReference type="PANTHER" id="PTHR21064:SF6">
    <property type="entry name" value="AMINOGLYCOSIDE PHOSPHOTRANSFERASE DOMAIN-CONTAINING PROTEIN"/>
    <property type="match status" value="1"/>
</dbReference>
<evidence type="ECO:0000313" key="3">
    <source>
        <dbReference type="EMBL" id="NIJ16249.1"/>
    </source>
</evidence>
<dbReference type="RefSeq" id="WP_167302914.1">
    <property type="nucleotide sequence ID" value="NZ_JAASQR010000002.1"/>
</dbReference>
<dbReference type="PANTHER" id="PTHR21064">
    <property type="entry name" value="AMINOGLYCOSIDE PHOSPHOTRANSFERASE DOMAIN-CONTAINING PROTEIN-RELATED"/>
    <property type="match status" value="1"/>
</dbReference>
<dbReference type="GO" id="GO:0004413">
    <property type="term" value="F:homoserine kinase activity"/>
    <property type="evidence" value="ECO:0007669"/>
    <property type="project" value="TreeGrafter"/>
</dbReference>
<dbReference type="AlphaFoldDB" id="A0A846M2U0"/>
<dbReference type="InterPro" id="IPR002575">
    <property type="entry name" value="Aminoglycoside_PTrfase"/>
</dbReference>
<dbReference type="GO" id="GO:0009088">
    <property type="term" value="P:threonine biosynthetic process"/>
    <property type="evidence" value="ECO:0007669"/>
    <property type="project" value="TreeGrafter"/>
</dbReference>
<evidence type="ECO:0000259" key="2">
    <source>
        <dbReference type="Pfam" id="PF01636"/>
    </source>
</evidence>
<evidence type="ECO:0000256" key="1">
    <source>
        <dbReference type="ARBA" id="ARBA00038240"/>
    </source>
</evidence>
<keyword evidence="3" id="KW-0808">Transferase</keyword>
<proteinExistence type="inferred from homology"/>
<accession>A0A846M2U0</accession>
<dbReference type="EMBL" id="JAASQR010000002">
    <property type="protein sequence ID" value="NIJ16249.1"/>
    <property type="molecule type" value="Genomic_DNA"/>
</dbReference>
<dbReference type="InterPro" id="IPR011009">
    <property type="entry name" value="Kinase-like_dom_sf"/>
</dbReference>
<evidence type="ECO:0000313" key="4">
    <source>
        <dbReference type="Proteomes" id="UP000576821"/>
    </source>
</evidence>
<comment type="similarity">
    <text evidence="1">Belongs to the pseudomonas-type ThrB family.</text>
</comment>
<sequence>MPTAIETFYLQTPDEQIAALRQMAEAALAQWPGTFTGLAPVKYRENAVFSVYRDDGRRFAVRIHRHGYHSAAALRSELVWMRALADAGVGAPAAALSHGGEALVTVTHPAVPEPRQVDFLDWLPGTPIGSADDGLTLTGAEAIAAMEKVGALAARVHNHSRTWTGAGTMVRHAWDEDGLIGSEPFWGQFWKMPGLTEAQVALLQRARVQAAADLAAFGKDGDRYGLIHADFVPENMLFDGEQVNLIDFDDCGFGWHMFELATALFFLGHQSDYEQLMQALLRGYRQQRALPPEHEALLPLFLFLRGTTYLGWMQTRYETEAAQTQGPMIIERTCALAERYLSATADKTRPSKKG</sequence>
<keyword evidence="4" id="KW-1185">Reference proteome</keyword>
<dbReference type="Proteomes" id="UP000576821">
    <property type="component" value="Unassembled WGS sequence"/>
</dbReference>
<gene>
    <name evidence="3" type="ORF">FHS54_001215</name>
</gene>